<proteinExistence type="predicted"/>
<keyword evidence="2" id="KW-1185">Reference proteome</keyword>
<dbReference type="EMBL" id="JAPWTJ010001328">
    <property type="protein sequence ID" value="KAJ8972517.1"/>
    <property type="molecule type" value="Genomic_DNA"/>
</dbReference>
<organism evidence="1 2">
    <name type="scientific">Molorchus minor</name>
    <dbReference type="NCBI Taxonomy" id="1323400"/>
    <lineage>
        <taxon>Eukaryota</taxon>
        <taxon>Metazoa</taxon>
        <taxon>Ecdysozoa</taxon>
        <taxon>Arthropoda</taxon>
        <taxon>Hexapoda</taxon>
        <taxon>Insecta</taxon>
        <taxon>Pterygota</taxon>
        <taxon>Neoptera</taxon>
        <taxon>Endopterygota</taxon>
        <taxon>Coleoptera</taxon>
        <taxon>Polyphaga</taxon>
        <taxon>Cucujiformia</taxon>
        <taxon>Chrysomeloidea</taxon>
        <taxon>Cerambycidae</taxon>
        <taxon>Lamiinae</taxon>
        <taxon>Monochamini</taxon>
        <taxon>Molorchus</taxon>
    </lineage>
</organism>
<accession>A0ABQ9J485</accession>
<gene>
    <name evidence="1" type="ORF">NQ317_008069</name>
</gene>
<sequence length="105" mass="12430">MLIGFFNEPEILIVSVSDKKPVKSETIYSLFMNWRNKIKINSSLENILFILMSYLRNINPQFLWTHYAILKSPVSGKHKVDIPKYPKLHALLKRRSEGYIYIYPK</sequence>
<protein>
    <submittedName>
        <fullName evidence="1">Uncharacterized protein</fullName>
    </submittedName>
</protein>
<evidence type="ECO:0000313" key="2">
    <source>
        <dbReference type="Proteomes" id="UP001162164"/>
    </source>
</evidence>
<evidence type="ECO:0000313" key="1">
    <source>
        <dbReference type="EMBL" id="KAJ8972517.1"/>
    </source>
</evidence>
<comment type="caution">
    <text evidence="1">The sequence shown here is derived from an EMBL/GenBank/DDBJ whole genome shotgun (WGS) entry which is preliminary data.</text>
</comment>
<dbReference type="Proteomes" id="UP001162164">
    <property type="component" value="Unassembled WGS sequence"/>
</dbReference>
<reference evidence="1" key="1">
    <citation type="journal article" date="2023" name="Insect Mol. Biol.">
        <title>Genome sequencing provides insights into the evolution of gene families encoding plant cell wall-degrading enzymes in longhorned beetles.</title>
        <authorList>
            <person name="Shin N.R."/>
            <person name="Okamura Y."/>
            <person name="Kirsch R."/>
            <person name="Pauchet Y."/>
        </authorList>
    </citation>
    <scope>NUCLEOTIDE SEQUENCE</scope>
    <source>
        <strain evidence="1">MMC_N1</strain>
    </source>
</reference>
<name>A0ABQ9J485_9CUCU</name>